<dbReference type="Proteomes" id="UP000309997">
    <property type="component" value="Unassembled WGS sequence"/>
</dbReference>
<reference evidence="1 2" key="1">
    <citation type="journal article" date="2024" name="Plant Biotechnol. J.">
        <title>Genome and CRISPR/Cas9 system of a widespread forest tree (Populus alba) in the world.</title>
        <authorList>
            <person name="Liu Y.J."/>
            <person name="Jiang P.F."/>
            <person name="Han X.M."/>
            <person name="Li X.Y."/>
            <person name="Wang H.M."/>
            <person name="Wang Y.J."/>
            <person name="Wang X.X."/>
            <person name="Zeng Q.Y."/>
        </authorList>
    </citation>
    <scope>NUCLEOTIDE SEQUENCE [LARGE SCALE GENOMIC DNA]</scope>
    <source>
        <strain evidence="2">cv. PAL-ZL1</strain>
    </source>
</reference>
<organism evidence="1 2">
    <name type="scientific">Populus alba</name>
    <name type="common">White poplar</name>
    <dbReference type="NCBI Taxonomy" id="43335"/>
    <lineage>
        <taxon>Eukaryota</taxon>
        <taxon>Viridiplantae</taxon>
        <taxon>Streptophyta</taxon>
        <taxon>Embryophyta</taxon>
        <taxon>Tracheophyta</taxon>
        <taxon>Spermatophyta</taxon>
        <taxon>Magnoliopsida</taxon>
        <taxon>eudicotyledons</taxon>
        <taxon>Gunneridae</taxon>
        <taxon>Pentapetalae</taxon>
        <taxon>rosids</taxon>
        <taxon>fabids</taxon>
        <taxon>Malpighiales</taxon>
        <taxon>Salicaceae</taxon>
        <taxon>Saliceae</taxon>
        <taxon>Populus</taxon>
    </lineage>
</organism>
<dbReference type="EMBL" id="RCHU02000008">
    <property type="protein sequence ID" value="KAL3582024.1"/>
    <property type="molecule type" value="Genomic_DNA"/>
</dbReference>
<protein>
    <submittedName>
        <fullName evidence="1">Uncharacterized protein</fullName>
    </submittedName>
</protein>
<keyword evidence="2" id="KW-1185">Reference proteome</keyword>
<evidence type="ECO:0000313" key="2">
    <source>
        <dbReference type="Proteomes" id="UP000309997"/>
    </source>
</evidence>
<accession>A0ACC4BV85</accession>
<name>A0ACC4BV85_POPAL</name>
<sequence length="131" mass="14355">MNIGKRHAASSKTETEDEGINGTGIAAAHWRCGRSKLFWPGNSSAPDYVLDNSKRCFLSLAWAENTETEAPGRNRFCETERATGPQQVLMVQTCLEETKKLELLASGWRSGGDRSSGAQPFFQALATTKQC</sequence>
<comment type="caution">
    <text evidence="1">The sequence shown here is derived from an EMBL/GenBank/DDBJ whole genome shotgun (WGS) entry which is preliminary data.</text>
</comment>
<proteinExistence type="predicted"/>
<evidence type="ECO:0000313" key="1">
    <source>
        <dbReference type="EMBL" id="KAL3582024.1"/>
    </source>
</evidence>
<gene>
    <name evidence="1" type="ORF">D5086_016356</name>
</gene>